<evidence type="ECO:0008006" key="3">
    <source>
        <dbReference type="Google" id="ProtNLM"/>
    </source>
</evidence>
<gene>
    <name evidence="1" type="ORF">HHI36_007357</name>
</gene>
<protein>
    <recommendedName>
        <fullName evidence="3">B box-type domain-containing protein</fullName>
    </recommendedName>
</protein>
<name>A0ABD2MP84_9CUCU</name>
<keyword evidence="2" id="KW-1185">Reference proteome</keyword>
<evidence type="ECO:0000313" key="2">
    <source>
        <dbReference type="Proteomes" id="UP001516400"/>
    </source>
</evidence>
<dbReference type="AlphaFoldDB" id="A0ABD2MP84"/>
<dbReference type="EMBL" id="JABFTP020000021">
    <property type="protein sequence ID" value="KAL3268233.1"/>
    <property type="molecule type" value="Genomic_DNA"/>
</dbReference>
<accession>A0ABD2MP84</accession>
<reference evidence="1 2" key="1">
    <citation type="journal article" date="2021" name="BMC Biol.">
        <title>Horizontally acquired antibacterial genes associated with adaptive radiation of ladybird beetles.</title>
        <authorList>
            <person name="Li H.S."/>
            <person name="Tang X.F."/>
            <person name="Huang Y.H."/>
            <person name="Xu Z.Y."/>
            <person name="Chen M.L."/>
            <person name="Du X.Y."/>
            <person name="Qiu B.Y."/>
            <person name="Chen P.T."/>
            <person name="Zhang W."/>
            <person name="Slipinski A."/>
            <person name="Escalona H.E."/>
            <person name="Waterhouse R.M."/>
            <person name="Zwick A."/>
            <person name="Pang H."/>
        </authorList>
    </citation>
    <scope>NUCLEOTIDE SEQUENCE [LARGE SCALE GENOMIC DNA]</scope>
    <source>
        <strain evidence="1">SYSU2018</strain>
    </source>
</reference>
<organism evidence="1 2">
    <name type="scientific">Cryptolaemus montrouzieri</name>
    <dbReference type="NCBI Taxonomy" id="559131"/>
    <lineage>
        <taxon>Eukaryota</taxon>
        <taxon>Metazoa</taxon>
        <taxon>Ecdysozoa</taxon>
        <taxon>Arthropoda</taxon>
        <taxon>Hexapoda</taxon>
        <taxon>Insecta</taxon>
        <taxon>Pterygota</taxon>
        <taxon>Neoptera</taxon>
        <taxon>Endopterygota</taxon>
        <taxon>Coleoptera</taxon>
        <taxon>Polyphaga</taxon>
        <taxon>Cucujiformia</taxon>
        <taxon>Coccinelloidea</taxon>
        <taxon>Coccinellidae</taxon>
        <taxon>Scymninae</taxon>
        <taxon>Scymnini</taxon>
        <taxon>Cryptolaemus</taxon>
    </lineage>
</organism>
<comment type="caution">
    <text evidence="1">The sequence shown here is derived from an EMBL/GenBank/DDBJ whole genome shotgun (WGS) entry which is preliminary data.</text>
</comment>
<dbReference type="SUPFAM" id="SSF57903">
    <property type="entry name" value="FYVE/PHD zinc finger"/>
    <property type="match status" value="1"/>
</dbReference>
<proteinExistence type="predicted"/>
<dbReference type="InterPro" id="IPR011011">
    <property type="entry name" value="Znf_FYVE_PHD"/>
</dbReference>
<evidence type="ECO:0000313" key="1">
    <source>
        <dbReference type="EMBL" id="KAL3268233.1"/>
    </source>
</evidence>
<sequence length="131" mass="15156">MECIQCGTSASKNKKLVTCDSCRNAFCCGCSGLTSEETKYMQQEKRNLEFNCRDCCELKTIRLMKSIIDDMDKIIKMLEEYISKINEEQKLGTQMDSSRPSYANILSSLKNSELKVEKKNKQYYMYYTGSQ</sequence>
<dbReference type="Proteomes" id="UP001516400">
    <property type="component" value="Unassembled WGS sequence"/>
</dbReference>